<protein>
    <submittedName>
        <fullName evidence="3">Uncharacterized protein</fullName>
    </submittedName>
</protein>
<reference evidence="3 4" key="1">
    <citation type="submission" date="2019-02" db="EMBL/GenBank/DDBJ databases">
        <title>Genome sequencing of the rare red list fungi Phlebia centrifuga.</title>
        <authorList>
            <person name="Buettner E."/>
            <person name="Kellner H."/>
        </authorList>
    </citation>
    <scope>NUCLEOTIDE SEQUENCE [LARGE SCALE GENOMIC DNA]</scope>
    <source>
        <strain evidence="3 4">DSM 108282</strain>
    </source>
</reference>
<keyword evidence="2" id="KW-0732">Signal</keyword>
<evidence type="ECO:0000256" key="1">
    <source>
        <dbReference type="SAM" id="MobiDB-lite"/>
    </source>
</evidence>
<feature type="chain" id="PRO_5020458878" evidence="2">
    <location>
        <begin position="24"/>
        <end position="84"/>
    </location>
</feature>
<dbReference type="Proteomes" id="UP000309038">
    <property type="component" value="Unassembled WGS sequence"/>
</dbReference>
<feature type="signal peptide" evidence="2">
    <location>
        <begin position="1"/>
        <end position="23"/>
    </location>
</feature>
<evidence type="ECO:0000313" key="3">
    <source>
        <dbReference type="EMBL" id="THH02272.1"/>
    </source>
</evidence>
<comment type="caution">
    <text evidence="3">The sequence shown here is derived from an EMBL/GenBank/DDBJ whole genome shotgun (WGS) entry which is preliminary data.</text>
</comment>
<gene>
    <name evidence="3" type="ORF">EW026_g592</name>
</gene>
<accession>A0A4S4KU73</accession>
<keyword evidence="4" id="KW-1185">Reference proteome</keyword>
<feature type="region of interest" description="Disordered" evidence="1">
    <location>
        <begin position="43"/>
        <end position="72"/>
    </location>
</feature>
<evidence type="ECO:0000313" key="4">
    <source>
        <dbReference type="Proteomes" id="UP000309038"/>
    </source>
</evidence>
<dbReference type="AlphaFoldDB" id="A0A4S4KU73"/>
<organism evidence="3 4">
    <name type="scientific">Hermanssonia centrifuga</name>
    <dbReference type="NCBI Taxonomy" id="98765"/>
    <lineage>
        <taxon>Eukaryota</taxon>
        <taxon>Fungi</taxon>
        <taxon>Dikarya</taxon>
        <taxon>Basidiomycota</taxon>
        <taxon>Agaricomycotina</taxon>
        <taxon>Agaricomycetes</taxon>
        <taxon>Polyporales</taxon>
        <taxon>Meruliaceae</taxon>
        <taxon>Hermanssonia</taxon>
    </lineage>
</organism>
<evidence type="ECO:0000256" key="2">
    <source>
        <dbReference type="SAM" id="SignalP"/>
    </source>
</evidence>
<dbReference type="EMBL" id="SGPJ01000008">
    <property type="protein sequence ID" value="THH02272.1"/>
    <property type="molecule type" value="Genomic_DNA"/>
</dbReference>
<name>A0A4S4KU73_9APHY</name>
<proteinExistence type="predicted"/>
<sequence length="84" mass="9308">MLLVLGAGAWLIVQLGLVGPVFQITRTVGTEVQRQLGNRLREHFSSSAHTQPIAVPNNRTGDDDDSFVRPETRYRANSKDFATL</sequence>